<proteinExistence type="predicted"/>
<dbReference type="EMBL" id="BK015974">
    <property type="protein sequence ID" value="DAF87951.1"/>
    <property type="molecule type" value="Genomic_DNA"/>
</dbReference>
<organism evidence="1">
    <name type="scientific">Siphoviridae sp. ctNEy24</name>
    <dbReference type="NCBI Taxonomy" id="2825466"/>
    <lineage>
        <taxon>Viruses</taxon>
        <taxon>Duplodnaviria</taxon>
        <taxon>Heunggongvirae</taxon>
        <taxon>Uroviricota</taxon>
        <taxon>Caudoviricetes</taxon>
    </lineage>
</organism>
<protein>
    <submittedName>
        <fullName evidence="1">Uncharacterized protein</fullName>
    </submittedName>
</protein>
<name>A0A8S5U0I4_9CAUD</name>
<accession>A0A8S5U0I4</accession>
<sequence>MYTNRVLGFWVFLQRENEIFNLEILENAVIFSEVKYKKSTYI</sequence>
<evidence type="ECO:0000313" key="1">
    <source>
        <dbReference type="EMBL" id="DAF87951.1"/>
    </source>
</evidence>
<reference evidence="1" key="1">
    <citation type="journal article" date="2021" name="Proc. Natl. Acad. Sci. U.S.A.">
        <title>A Catalog of Tens of Thousands of Viruses from Human Metagenomes Reveals Hidden Associations with Chronic Diseases.</title>
        <authorList>
            <person name="Tisza M.J."/>
            <person name="Buck C.B."/>
        </authorList>
    </citation>
    <scope>NUCLEOTIDE SEQUENCE</scope>
    <source>
        <strain evidence="1">CtNEy24</strain>
    </source>
</reference>